<dbReference type="InterPro" id="IPR016039">
    <property type="entry name" value="Thiolase-like"/>
</dbReference>
<proteinExistence type="inferred from homology"/>
<keyword evidence="2 3" id="KW-0808">Transferase</keyword>
<dbReference type="SMART" id="SM00825">
    <property type="entry name" value="PKS_KS"/>
    <property type="match status" value="1"/>
</dbReference>
<dbReference type="InterPro" id="IPR000794">
    <property type="entry name" value="Beta-ketoacyl_synthase"/>
</dbReference>
<evidence type="ECO:0000256" key="2">
    <source>
        <dbReference type="ARBA" id="ARBA00022679"/>
    </source>
</evidence>
<sequence length="403" mass="41187">MTARTPVVTGLGVVSAAGIGATNFWQGLQQGTPRFREVSLFPTGDLPNRIAGEIGGWTPGFDAIDADRLDGDRTATFALAALDEAIADAGLGDIRPDRVLLGTTVGDVADHERARRDAVQTGAGLPGTLDVDGSLRTRVARHLGGSIPVDLFVTACAAGNMALIRAAQLVTSGSADVVICGGAEAISRMAFTGFSRMRGMARERCRPFSDARDGLLLGEGSAFLIVESAAHAAARGVPVRATVAGYGLTCDAKHPAAPDLSGDGVARAMRSAIAAADPSDVAYVCAHGTGTPQNDAAEAAAYRKVFTQSPPPISSIKALIGHSLGAASAIEAVACTLVLTHQRTIPQWGLDGEGTSLGVRPATGGPDDAARIDLVLNNAIAFGGNNTCVGLRRPEAAYQEATA</sequence>
<dbReference type="RefSeq" id="WP_117230618.1">
    <property type="nucleotide sequence ID" value="NZ_CP061725.1"/>
</dbReference>
<evidence type="ECO:0000313" key="5">
    <source>
        <dbReference type="EMBL" id="RFS43772.1"/>
    </source>
</evidence>
<dbReference type="GO" id="GO:0004315">
    <property type="term" value="F:3-oxoacyl-[acyl-carrier-protein] synthase activity"/>
    <property type="evidence" value="ECO:0007669"/>
    <property type="project" value="TreeGrafter"/>
</dbReference>
<comment type="caution">
    <text evidence="5">The sequence shown here is derived from an EMBL/GenBank/DDBJ whole genome shotgun (WGS) entry which is preliminary data.</text>
</comment>
<protein>
    <submittedName>
        <fullName evidence="5">Beta-ketoacyl-[acyl-carrier-protein] synthase family protein</fullName>
    </submittedName>
</protein>
<reference evidence="5 6" key="1">
    <citation type="submission" date="2018-08" db="EMBL/GenBank/DDBJ databases">
        <title>Verrucosispora craniellae sp. nov., isolated from a marine sponge in the South China Sea.</title>
        <authorList>
            <person name="Li L."/>
            <person name="Lin H.W."/>
        </authorList>
    </citation>
    <scope>NUCLEOTIDE SEQUENCE [LARGE SCALE GENOMIC DNA]</scope>
    <source>
        <strain evidence="5 6">LHW63014</strain>
    </source>
</reference>
<organism evidence="5 6">
    <name type="scientific">Micromonospora craniellae</name>
    <dbReference type="NCBI Taxonomy" id="2294034"/>
    <lineage>
        <taxon>Bacteria</taxon>
        <taxon>Bacillati</taxon>
        <taxon>Actinomycetota</taxon>
        <taxon>Actinomycetes</taxon>
        <taxon>Micromonosporales</taxon>
        <taxon>Micromonosporaceae</taxon>
        <taxon>Micromonospora</taxon>
    </lineage>
</organism>
<dbReference type="InterPro" id="IPR014030">
    <property type="entry name" value="Ketoacyl_synth_N"/>
</dbReference>
<keyword evidence="6" id="KW-1185">Reference proteome</keyword>
<dbReference type="SUPFAM" id="SSF53901">
    <property type="entry name" value="Thiolase-like"/>
    <property type="match status" value="1"/>
</dbReference>
<feature type="domain" description="Ketosynthase family 3 (KS3)" evidence="4">
    <location>
        <begin position="3"/>
        <end position="393"/>
    </location>
</feature>
<dbReference type="Pfam" id="PF00109">
    <property type="entry name" value="ketoacyl-synt"/>
    <property type="match status" value="1"/>
</dbReference>
<name>A0A372FSK4_9ACTN</name>
<evidence type="ECO:0000313" key="6">
    <source>
        <dbReference type="Proteomes" id="UP000262621"/>
    </source>
</evidence>
<evidence type="ECO:0000256" key="3">
    <source>
        <dbReference type="RuleBase" id="RU003694"/>
    </source>
</evidence>
<dbReference type="InterPro" id="IPR014031">
    <property type="entry name" value="Ketoacyl_synth_C"/>
</dbReference>
<dbReference type="AlphaFoldDB" id="A0A372FSK4"/>
<accession>A0A372FSK4</accession>
<evidence type="ECO:0000259" key="4">
    <source>
        <dbReference type="PROSITE" id="PS52004"/>
    </source>
</evidence>
<evidence type="ECO:0000256" key="1">
    <source>
        <dbReference type="ARBA" id="ARBA00008467"/>
    </source>
</evidence>
<dbReference type="CDD" id="cd00834">
    <property type="entry name" value="KAS_I_II"/>
    <property type="match status" value="1"/>
</dbReference>
<dbReference type="Gene3D" id="3.40.47.10">
    <property type="match status" value="1"/>
</dbReference>
<dbReference type="Proteomes" id="UP000262621">
    <property type="component" value="Unassembled WGS sequence"/>
</dbReference>
<dbReference type="Pfam" id="PF02801">
    <property type="entry name" value="Ketoacyl-synt_C"/>
    <property type="match status" value="1"/>
</dbReference>
<comment type="similarity">
    <text evidence="1 3">Belongs to the thiolase-like superfamily. Beta-ketoacyl-ACP synthases family.</text>
</comment>
<dbReference type="InterPro" id="IPR020841">
    <property type="entry name" value="PKS_Beta-ketoAc_synthase_dom"/>
</dbReference>
<dbReference type="PROSITE" id="PS52004">
    <property type="entry name" value="KS3_2"/>
    <property type="match status" value="1"/>
</dbReference>
<dbReference type="GO" id="GO:0006633">
    <property type="term" value="P:fatty acid biosynthetic process"/>
    <property type="evidence" value="ECO:0007669"/>
    <property type="project" value="TreeGrafter"/>
</dbReference>
<dbReference type="EMBL" id="QVFU01000045">
    <property type="protein sequence ID" value="RFS43772.1"/>
    <property type="molecule type" value="Genomic_DNA"/>
</dbReference>
<dbReference type="PANTHER" id="PTHR11712">
    <property type="entry name" value="POLYKETIDE SYNTHASE-RELATED"/>
    <property type="match status" value="1"/>
</dbReference>
<gene>
    <name evidence="5" type="ORF">D0Q02_25900</name>
</gene>
<dbReference type="PANTHER" id="PTHR11712:SF347">
    <property type="entry name" value="BETA KETOACYL-ACYL CARRIER PROTEIN SYNTHASE"/>
    <property type="match status" value="1"/>
</dbReference>
<dbReference type="OrthoDB" id="9808669at2"/>